<evidence type="ECO:0000313" key="2">
    <source>
        <dbReference type="Proteomes" id="UP000789702"/>
    </source>
</evidence>
<protein>
    <submittedName>
        <fullName evidence="1">6606_t:CDS:1</fullName>
    </submittedName>
</protein>
<proteinExistence type="predicted"/>
<dbReference type="EMBL" id="CAJVPU010026097">
    <property type="protein sequence ID" value="CAG8698695.1"/>
    <property type="molecule type" value="Genomic_DNA"/>
</dbReference>
<reference evidence="1" key="1">
    <citation type="submission" date="2021-06" db="EMBL/GenBank/DDBJ databases">
        <authorList>
            <person name="Kallberg Y."/>
            <person name="Tangrot J."/>
            <person name="Rosling A."/>
        </authorList>
    </citation>
    <scope>NUCLEOTIDE SEQUENCE</scope>
    <source>
        <strain evidence="1">IL203A</strain>
    </source>
</reference>
<sequence length="109" mass="12450">MLEWNKVKAPILLAPGSQDSFSYPTQQNYTLPKPNVLISNNVENLTIDYDISNMNEHQNVEFNSQEKLEIVPDLFDGATHRRCRYACKNQGIGHSKKTAIIENQKQSQT</sequence>
<evidence type="ECO:0000313" key="1">
    <source>
        <dbReference type="EMBL" id="CAG8698695.1"/>
    </source>
</evidence>
<comment type="caution">
    <text evidence="1">The sequence shown here is derived from an EMBL/GenBank/DDBJ whole genome shotgun (WGS) entry which is preliminary data.</text>
</comment>
<dbReference type="Proteomes" id="UP000789702">
    <property type="component" value="Unassembled WGS sequence"/>
</dbReference>
<keyword evidence="2" id="KW-1185">Reference proteome</keyword>
<accession>A0ACA9PC86</accession>
<name>A0ACA9PC86_9GLOM</name>
<organism evidence="1 2">
    <name type="scientific">Dentiscutata heterogama</name>
    <dbReference type="NCBI Taxonomy" id="1316150"/>
    <lineage>
        <taxon>Eukaryota</taxon>
        <taxon>Fungi</taxon>
        <taxon>Fungi incertae sedis</taxon>
        <taxon>Mucoromycota</taxon>
        <taxon>Glomeromycotina</taxon>
        <taxon>Glomeromycetes</taxon>
        <taxon>Diversisporales</taxon>
        <taxon>Gigasporaceae</taxon>
        <taxon>Dentiscutata</taxon>
    </lineage>
</organism>
<gene>
    <name evidence="1" type="ORF">DHETER_LOCUS11645</name>
</gene>